<dbReference type="InterPro" id="IPR035919">
    <property type="entry name" value="EAL_sf"/>
</dbReference>
<dbReference type="PROSITE" id="PS50112">
    <property type="entry name" value="PAS"/>
    <property type="match status" value="1"/>
</dbReference>
<feature type="transmembrane region" description="Helical" evidence="1">
    <location>
        <begin position="12"/>
        <end position="35"/>
    </location>
</feature>
<evidence type="ECO:0000313" key="7">
    <source>
        <dbReference type="Proteomes" id="UP000633814"/>
    </source>
</evidence>
<organism evidence="6 7">
    <name type="scientific">Alishewanella maricola</name>
    <dbReference type="NCBI Taxonomy" id="2795740"/>
    <lineage>
        <taxon>Bacteria</taxon>
        <taxon>Pseudomonadati</taxon>
        <taxon>Pseudomonadota</taxon>
        <taxon>Gammaproteobacteria</taxon>
        <taxon>Alteromonadales</taxon>
        <taxon>Alteromonadaceae</taxon>
        <taxon>Alishewanella</taxon>
    </lineage>
</organism>
<dbReference type="InterPro" id="IPR043128">
    <property type="entry name" value="Rev_trsase/Diguanyl_cyclase"/>
</dbReference>
<proteinExistence type="predicted"/>
<dbReference type="Pfam" id="PF00563">
    <property type="entry name" value="EAL"/>
    <property type="match status" value="1"/>
</dbReference>
<evidence type="ECO:0000259" key="4">
    <source>
        <dbReference type="PROSITE" id="PS50883"/>
    </source>
</evidence>
<gene>
    <name evidence="6" type="ORF">JAO78_006955</name>
</gene>
<dbReference type="CDD" id="cd00130">
    <property type="entry name" value="PAS"/>
    <property type="match status" value="1"/>
</dbReference>
<name>A0ABS8C2M6_9ALTE</name>
<feature type="transmembrane region" description="Helical" evidence="1">
    <location>
        <begin position="220"/>
        <end position="239"/>
    </location>
</feature>
<evidence type="ECO:0000313" key="6">
    <source>
        <dbReference type="EMBL" id="MCB5226552.1"/>
    </source>
</evidence>
<keyword evidence="1" id="KW-0472">Membrane</keyword>
<feature type="transmembrane region" description="Helical" evidence="1">
    <location>
        <begin position="118"/>
        <end position="140"/>
    </location>
</feature>
<dbReference type="Gene3D" id="3.30.450.20">
    <property type="entry name" value="PAS domain"/>
    <property type="match status" value="2"/>
</dbReference>
<dbReference type="PROSITE" id="PS50883">
    <property type="entry name" value="EAL"/>
    <property type="match status" value="1"/>
</dbReference>
<dbReference type="InterPro" id="IPR001633">
    <property type="entry name" value="EAL_dom"/>
</dbReference>
<dbReference type="InterPro" id="IPR033425">
    <property type="entry name" value="MASE3"/>
</dbReference>
<dbReference type="SUPFAM" id="SSF141868">
    <property type="entry name" value="EAL domain-like"/>
    <property type="match status" value="1"/>
</dbReference>
<dbReference type="InterPro" id="IPR000700">
    <property type="entry name" value="PAS-assoc_C"/>
</dbReference>
<dbReference type="InterPro" id="IPR001610">
    <property type="entry name" value="PAC"/>
</dbReference>
<dbReference type="SMART" id="SM00052">
    <property type="entry name" value="EAL"/>
    <property type="match status" value="1"/>
</dbReference>
<dbReference type="SUPFAM" id="SSF55073">
    <property type="entry name" value="Nucleotide cyclase"/>
    <property type="match status" value="1"/>
</dbReference>
<dbReference type="InterPro" id="IPR035965">
    <property type="entry name" value="PAS-like_dom_sf"/>
</dbReference>
<evidence type="ECO:0000256" key="1">
    <source>
        <dbReference type="SAM" id="Phobius"/>
    </source>
</evidence>
<dbReference type="PANTHER" id="PTHR44757">
    <property type="entry name" value="DIGUANYLATE CYCLASE DGCP"/>
    <property type="match status" value="1"/>
</dbReference>
<feature type="transmembrane region" description="Helical" evidence="1">
    <location>
        <begin position="82"/>
        <end position="106"/>
    </location>
</feature>
<dbReference type="Pfam" id="PF13426">
    <property type="entry name" value="PAS_9"/>
    <property type="match status" value="1"/>
</dbReference>
<evidence type="ECO:0000259" key="5">
    <source>
        <dbReference type="PROSITE" id="PS50887"/>
    </source>
</evidence>
<sequence>MTALLQKVFNRVSHANIFAIPAIIALIILIFSPFVSRLIPGISDINYLPLHSILEIISVSFAFMIFAVSAERILISMNIRTAILACAFLAVVCFDLSHLLSFTGMPDYVTPSGPQKTIYFWLAARFTAAVALFLAVLPLANRPIKQAVFVSMLVVTVAIIALVHMVIFYHTNALPTVYVPQQGLTLTKIAAEYLFISLNILTILWMRFGYAQNTHYYAPALYTAMWCLLCSGFYFTLYLDMHDAFNAVGHVFKIAAYLFLYRALLHEVLSKPYLTLIEREADISATLAAIPDVLFEVDDEERFCQVKNTDKVPMYLPPEHFLGKTLAQCMPKEAYIAGQKAIAQARQSGRSEPCSYPLLIEGKVFWFQVIAARRQAKSNKPRFVLAVRDITQQMLAEAELKVNALAFYTREGIMITDANNHIIKVNPAFSFITGYEAHEVVGKSPSILSSGQHDAAFYKKMWLALSENGLWQGEIYNKRKNGEIFPEQVVINALTDQQGTVTHYIASFNDISKAKADQQYIHQLAFYDPLTKLPNRRLLIERTAQAQTHSDRSGHYAALFFIDLDHFKQLNDSLGHSYGDELLRQLSERLQQAIREQDTLARPGGDEFILLAQFNSSELTKATEDAHQLGHKLLEIINNPFELKQHHYQISASIGIALFNDNKKNIDDLMSSADLAMYHSKEMGRNQLYFFEPGMHKTLRKKQRLEQSLKQAISKQQLKLFYQPKVNSQGQIVSYEALIRWFHPEFGLITPNDFIPLAENSYLINEIGEWVLTTACQQIRVFQQQGTPLPIAVNVSERQLVQKNFVEIVSSIVQNSGIDPHLLELEITESMLNEDLENTRIKLLALSKLGITFSLDDFGTGYSSLIYLKNLPITVLKIDRSFVHEFLTQETDLAIVKTIIAMAKSLSLHVVAEGVEQQEQFEMLMSLGCDLFQGYLFGKPEPLTPPEPTE</sequence>
<feature type="domain" description="EAL" evidence="4">
    <location>
        <begin position="702"/>
        <end position="950"/>
    </location>
</feature>
<keyword evidence="1" id="KW-0812">Transmembrane</keyword>
<accession>A0ABS8C2M6</accession>
<dbReference type="NCBIfam" id="TIGR00254">
    <property type="entry name" value="GGDEF"/>
    <property type="match status" value="1"/>
</dbReference>
<evidence type="ECO:0000259" key="3">
    <source>
        <dbReference type="PROSITE" id="PS50113"/>
    </source>
</evidence>
<dbReference type="Proteomes" id="UP000633814">
    <property type="component" value="Unassembled WGS sequence"/>
</dbReference>
<feature type="transmembrane region" description="Helical" evidence="1">
    <location>
        <begin position="189"/>
        <end position="208"/>
    </location>
</feature>
<feature type="transmembrane region" description="Helical" evidence="1">
    <location>
        <begin position="47"/>
        <end position="70"/>
    </location>
</feature>
<feature type="domain" description="GGDEF" evidence="5">
    <location>
        <begin position="555"/>
        <end position="693"/>
    </location>
</feature>
<evidence type="ECO:0000259" key="2">
    <source>
        <dbReference type="PROSITE" id="PS50112"/>
    </source>
</evidence>
<keyword evidence="1" id="KW-1133">Transmembrane helix</keyword>
<dbReference type="InterPro" id="IPR052155">
    <property type="entry name" value="Biofilm_reg_signaling"/>
</dbReference>
<dbReference type="RefSeq" id="WP_226750642.1">
    <property type="nucleotide sequence ID" value="NZ_JAEINI020000003.1"/>
</dbReference>
<reference evidence="6 7" key="1">
    <citation type="submission" date="2021-10" db="EMBL/GenBank/DDBJ databases">
        <title>Alishewanella koreense sp. nov. isolated from seawater of southwestern coast in South Korea and the proposal for the reclassification of Rheinheimera perlucida and Rheinheimera tuosuensis as Arsukibacterium perlucida and Arsukibacterium tuosuensis.</title>
        <authorList>
            <person name="Kim K.H."/>
            <person name="Ruan W."/>
            <person name="Kim K.R."/>
            <person name="Baek J.H."/>
            <person name="Jeon C.O."/>
        </authorList>
    </citation>
    <scope>NUCLEOTIDE SEQUENCE [LARGE SCALE GENOMIC DNA]</scope>
    <source>
        <strain evidence="6 7">16-MA</strain>
    </source>
</reference>
<feature type="domain" description="PAS" evidence="2">
    <location>
        <begin position="413"/>
        <end position="444"/>
    </location>
</feature>
<feature type="domain" description="PAC" evidence="3">
    <location>
        <begin position="471"/>
        <end position="523"/>
    </location>
</feature>
<dbReference type="NCBIfam" id="TIGR00229">
    <property type="entry name" value="sensory_box"/>
    <property type="match status" value="2"/>
</dbReference>
<dbReference type="InterPro" id="IPR000014">
    <property type="entry name" value="PAS"/>
</dbReference>
<comment type="caution">
    <text evidence="6">The sequence shown here is derived from an EMBL/GenBank/DDBJ whole genome shotgun (WGS) entry which is preliminary data.</text>
</comment>
<dbReference type="Pfam" id="PF17159">
    <property type="entry name" value="MASE3"/>
    <property type="match status" value="1"/>
</dbReference>
<keyword evidence="7" id="KW-1185">Reference proteome</keyword>
<protein>
    <submittedName>
        <fullName evidence="6">EAL domain-containing protein</fullName>
    </submittedName>
</protein>
<dbReference type="PROSITE" id="PS50113">
    <property type="entry name" value="PAC"/>
    <property type="match status" value="1"/>
</dbReference>
<dbReference type="SMART" id="SM00091">
    <property type="entry name" value="PAS"/>
    <property type="match status" value="2"/>
</dbReference>
<dbReference type="Gene3D" id="3.20.20.450">
    <property type="entry name" value="EAL domain"/>
    <property type="match status" value="1"/>
</dbReference>
<dbReference type="Pfam" id="PF00990">
    <property type="entry name" value="GGDEF"/>
    <property type="match status" value="1"/>
</dbReference>
<dbReference type="PANTHER" id="PTHR44757:SF2">
    <property type="entry name" value="BIOFILM ARCHITECTURE MAINTENANCE PROTEIN MBAA"/>
    <property type="match status" value="1"/>
</dbReference>
<dbReference type="CDD" id="cd01949">
    <property type="entry name" value="GGDEF"/>
    <property type="match status" value="1"/>
</dbReference>
<dbReference type="SMART" id="SM00086">
    <property type="entry name" value="PAC"/>
    <property type="match status" value="2"/>
</dbReference>
<dbReference type="CDD" id="cd01948">
    <property type="entry name" value="EAL"/>
    <property type="match status" value="1"/>
</dbReference>
<dbReference type="Gene3D" id="3.30.70.270">
    <property type="match status" value="1"/>
</dbReference>
<feature type="transmembrane region" description="Helical" evidence="1">
    <location>
        <begin position="147"/>
        <end position="169"/>
    </location>
</feature>
<dbReference type="PROSITE" id="PS50887">
    <property type="entry name" value="GGDEF"/>
    <property type="match status" value="1"/>
</dbReference>
<dbReference type="EMBL" id="JAEINI020000003">
    <property type="protein sequence ID" value="MCB5226552.1"/>
    <property type="molecule type" value="Genomic_DNA"/>
</dbReference>
<dbReference type="InterPro" id="IPR029787">
    <property type="entry name" value="Nucleotide_cyclase"/>
</dbReference>
<dbReference type="SMART" id="SM00267">
    <property type="entry name" value="GGDEF"/>
    <property type="match status" value="1"/>
</dbReference>
<dbReference type="SUPFAM" id="SSF55785">
    <property type="entry name" value="PYP-like sensor domain (PAS domain)"/>
    <property type="match status" value="2"/>
</dbReference>
<dbReference type="InterPro" id="IPR000160">
    <property type="entry name" value="GGDEF_dom"/>
</dbReference>